<comment type="function">
    <text evidence="1">VSG forms a coat on the surface of the parasite. The trypanosome evades the immune response of the host by expressing a series of antigenically distinct VSGs from an estimated 1000 VSG genes.</text>
</comment>
<keyword evidence="3" id="KW-1003">Cell membrane</keyword>
<keyword evidence="8" id="KW-0449">Lipoprotein</keyword>
<feature type="region of interest" description="Disordered" evidence="9">
    <location>
        <begin position="30"/>
        <end position="56"/>
    </location>
</feature>
<organism evidence="11">
    <name type="scientific">Trypanosoma brucei</name>
    <dbReference type="NCBI Taxonomy" id="5691"/>
    <lineage>
        <taxon>Eukaryota</taxon>
        <taxon>Discoba</taxon>
        <taxon>Euglenozoa</taxon>
        <taxon>Kinetoplastea</taxon>
        <taxon>Metakinetoplastina</taxon>
        <taxon>Trypanosomatida</taxon>
        <taxon>Trypanosomatidae</taxon>
        <taxon>Trypanosoma</taxon>
    </lineage>
</organism>
<evidence type="ECO:0000256" key="5">
    <source>
        <dbReference type="ARBA" id="ARBA00022729"/>
    </source>
</evidence>
<evidence type="ECO:0000256" key="1">
    <source>
        <dbReference type="ARBA" id="ARBA00002523"/>
    </source>
</evidence>
<dbReference type="EMBL" id="KX700349">
    <property type="protein sequence ID" value="APD74305.1"/>
    <property type="molecule type" value="Genomic_DNA"/>
</dbReference>
<reference evidence="11" key="1">
    <citation type="submission" date="2016-08" db="EMBL/GenBank/DDBJ databases">
        <title>VSG repertoire of Trypanosoma brucei EATRO 1125.</title>
        <authorList>
            <person name="Cross G.A."/>
        </authorList>
    </citation>
    <scope>NUCLEOTIDE SEQUENCE</scope>
    <source>
        <strain evidence="11">EATRO 1125</strain>
    </source>
</reference>
<evidence type="ECO:0000256" key="6">
    <source>
        <dbReference type="ARBA" id="ARBA00023136"/>
    </source>
</evidence>
<protein>
    <submittedName>
        <fullName evidence="11">Variant surface glycoprotein 1125.2891</fullName>
    </submittedName>
</protein>
<evidence type="ECO:0000256" key="7">
    <source>
        <dbReference type="ARBA" id="ARBA00023180"/>
    </source>
</evidence>
<keyword evidence="6" id="KW-0472">Membrane</keyword>
<dbReference type="AlphaFoldDB" id="A0A1J0R8X6"/>
<keyword evidence="5" id="KW-0732">Signal</keyword>
<feature type="domain" description="Trypanosome variant surface glycoprotein B-type N-terminal" evidence="10">
    <location>
        <begin position="4"/>
        <end position="230"/>
    </location>
</feature>
<evidence type="ECO:0000256" key="8">
    <source>
        <dbReference type="ARBA" id="ARBA00023288"/>
    </source>
</evidence>
<keyword evidence="4" id="KW-0336">GPI-anchor</keyword>
<evidence type="ECO:0000256" key="2">
    <source>
        <dbReference type="ARBA" id="ARBA00004609"/>
    </source>
</evidence>
<evidence type="ECO:0000259" key="10">
    <source>
        <dbReference type="Pfam" id="PF13206"/>
    </source>
</evidence>
<dbReference type="InterPro" id="IPR025932">
    <property type="entry name" value="Trypano_VSG_B_N_dom"/>
</dbReference>
<evidence type="ECO:0000256" key="3">
    <source>
        <dbReference type="ARBA" id="ARBA00022475"/>
    </source>
</evidence>
<accession>A0A1J0R8X6</accession>
<name>A0A1J0R8X6_9TRYP</name>
<evidence type="ECO:0000313" key="11">
    <source>
        <dbReference type="EMBL" id="APD74305.1"/>
    </source>
</evidence>
<dbReference type="GO" id="GO:0098552">
    <property type="term" value="C:side of membrane"/>
    <property type="evidence" value="ECO:0007669"/>
    <property type="project" value="UniProtKB-KW"/>
</dbReference>
<dbReference type="VEuPathDB" id="TriTrypDB:Tb427_000535900"/>
<evidence type="ECO:0000256" key="4">
    <source>
        <dbReference type="ARBA" id="ARBA00022622"/>
    </source>
</evidence>
<dbReference type="GO" id="GO:0005886">
    <property type="term" value="C:plasma membrane"/>
    <property type="evidence" value="ECO:0007669"/>
    <property type="project" value="UniProtKB-SubCell"/>
</dbReference>
<sequence>MNQQQQQAKEAMLTALYGAEYVQSAKGKITAETTDLEPDGPNFPMDPATDRDSNCKKAAESGKKASASLATDTVCLCTGYDGGATSLCTPSPTSGIQGIGGAVGGNAKALTNWQKLKAECAKGATGKGKINLEAALRAETTKFLSLLGTGAINAGTRPNTLAKSEAAARTFYGAFVLENSNAPACTSQAGTGFQTAQKGVCIDYAAVLKPGKQIRWLAEIEAETEHLQRMSSTFKRCLSFISQEESVKIQMELLLLVRDLFAVQGVETASTGKNRQLTVEEQNKCKAATNKTVEGC</sequence>
<proteinExistence type="predicted"/>
<comment type="subcellular location">
    <subcellularLocation>
        <location evidence="2">Cell membrane</location>
        <topology evidence="2">Lipid-anchor</topology>
        <topology evidence="2">GPI-anchor</topology>
    </subcellularLocation>
</comment>
<dbReference type="Pfam" id="PF13206">
    <property type="entry name" value="VSG_B"/>
    <property type="match status" value="1"/>
</dbReference>
<evidence type="ECO:0000256" key="9">
    <source>
        <dbReference type="SAM" id="MobiDB-lite"/>
    </source>
</evidence>
<keyword evidence="7" id="KW-0325">Glycoprotein</keyword>